<name>A0A4R6DCW7_9MICO</name>
<comment type="caution">
    <text evidence="11">The sequence shown here is derived from an EMBL/GenBank/DDBJ whole genome shotgun (WGS) entry which is preliminary data.</text>
</comment>
<evidence type="ECO:0000256" key="4">
    <source>
        <dbReference type="ARBA" id="ARBA00022563"/>
    </source>
</evidence>
<evidence type="ECO:0000256" key="2">
    <source>
        <dbReference type="ARBA" id="ARBA00009539"/>
    </source>
</evidence>
<dbReference type="InterPro" id="IPR024072">
    <property type="entry name" value="DHFR-like_dom_sf"/>
</dbReference>
<dbReference type="Gene3D" id="3.40.430.10">
    <property type="entry name" value="Dihydrofolate Reductase, subunit A"/>
    <property type="match status" value="1"/>
</dbReference>
<evidence type="ECO:0000256" key="9">
    <source>
        <dbReference type="SAM" id="MobiDB-lite"/>
    </source>
</evidence>
<evidence type="ECO:0000256" key="3">
    <source>
        <dbReference type="ARBA" id="ARBA00012856"/>
    </source>
</evidence>
<dbReference type="PANTHER" id="PTHR48069">
    <property type="entry name" value="DIHYDROFOLATE REDUCTASE"/>
    <property type="match status" value="1"/>
</dbReference>
<proteinExistence type="inferred from homology"/>
<dbReference type="PROSITE" id="PS00075">
    <property type="entry name" value="DHFR_1"/>
    <property type="match status" value="1"/>
</dbReference>
<feature type="region of interest" description="Disordered" evidence="9">
    <location>
        <begin position="1"/>
        <end position="21"/>
    </location>
</feature>
<dbReference type="Pfam" id="PF00186">
    <property type="entry name" value="DHFR_1"/>
    <property type="match status" value="1"/>
</dbReference>
<accession>A0A4R6DCW7</accession>
<evidence type="ECO:0000256" key="6">
    <source>
        <dbReference type="ARBA" id="ARBA00023002"/>
    </source>
</evidence>
<comment type="function">
    <text evidence="7">Key enzyme in folate metabolism. Catalyzes an essential reaction for de novo glycine and purine synthesis, and for DNA precursor synthesis.</text>
</comment>
<keyword evidence="5 7" id="KW-0521">NADP</keyword>
<dbReference type="EMBL" id="SNVW01000014">
    <property type="protein sequence ID" value="TDN41984.1"/>
    <property type="molecule type" value="Genomic_DNA"/>
</dbReference>
<evidence type="ECO:0000256" key="1">
    <source>
        <dbReference type="ARBA" id="ARBA00004903"/>
    </source>
</evidence>
<evidence type="ECO:0000256" key="8">
    <source>
        <dbReference type="RuleBase" id="RU004474"/>
    </source>
</evidence>
<dbReference type="PIRSF" id="PIRSF000194">
    <property type="entry name" value="DHFR"/>
    <property type="match status" value="1"/>
</dbReference>
<dbReference type="Proteomes" id="UP000295764">
    <property type="component" value="Unassembled WGS sequence"/>
</dbReference>
<comment type="catalytic activity">
    <reaction evidence="7">
        <text>(6S)-5,6,7,8-tetrahydrofolate + NADP(+) = 7,8-dihydrofolate + NADPH + H(+)</text>
        <dbReference type="Rhea" id="RHEA:15009"/>
        <dbReference type="ChEBI" id="CHEBI:15378"/>
        <dbReference type="ChEBI" id="CHEBI:57451"/>
        <dbReference type="ChEBI" id="CHEBI:57453"/>
        <dbReference type="ChEBI" id="CHEBI:57783"/>
        <dbReference type="ChEBI" id="CHEBI:58349"/>
        <dbReference type="EC" id="1.5.1.3"/>
    </reaction>
</comment>
<dbReference type="SUPFAM" id="SSF53597">
    <property type="entry name" value="Dihydrofolate reductase-like"/>
    <property type="match status" value="1"/>
</dbReference>
<gene>
    <name evidence="11" type="ORF">EDF64_11464</name>
</gene>
<dbReference type="GO" id="GO:0046452">
    <property type="term" value="P:dihydrofolate metabolic process"/>
    <property type="evidence" value="ECO:0007669"/>
    <property type="project" value="TreeGrafter"/>
</dbReference>
<feature type="compositionally biased region" description="Low complexity" evidence="9">
    <location>
        <begin position="1"/>
        <end position="17"/>
    </location>
</feature>
<protein>
    <recommendedName>
        <fullName evidence="3 7">Dihydrofolate reductase</fullName>
        <ecNumber evidence="3 7">1.5.1.3</ecNumber>
    </recommendedName>
</protein>
<keyword evidence="4 7" id="KW-0554">One-carbon metabolism</keyword>
<dbReference type="InterPro" id="IPR017925">
    <property type="entry name" value="DHFR_CS"/>
</dbReference>
<dbReference type="UniPathway" id="UPA00077">
    <property type="reaction ID" value="UER00158"/>
</dbReference>
<dbReference type="GO" id="GO:0005829">
    <property type="term" value="C:cytosol"/>
    <property type="evidence" value="ECO:0007669"/>
    <property type="project" value="TreeGrafter"/>
</dbReference>
<dbReference type="GO" id="GO:0046655">
    <property type="term" value="P:folic acid metabolic process"/>
    <property type="evidence" value="ECO:0007669"/>
    <property type="project" value="TreeGrafter"/>
</dbReference>
<dbReference type="GO" id="GO:0046654">
    <property type="term" value="P:tetrahydrofolate biosynthetic process"/>
    <property type="evidence" value="ECO:0007669"/>
    <property type="project" value="UniProtKB-UniPathway"/>
</dbReference>
<dbReference type="InterPro" id="IPR012259">
    <property type="entry name" value="DHFR"/>
</dbReference>
<comment type="pathway">
    <text evidence="1 7">Cofactor biosynthesis; tetrahydrofolate biosynthesis; 5,6,7,8-tetrahydrofolate from 7,8-dihydrofolate: step 1/1.</text>
</comment>
<organism evidence="11 12">
    <name type="scientific">Curtobacterium flaccumfaciens</name>
    <dbReference type="NCBI Taxonomy" id="2035"/>
    <lineage>
        <taxon>Bacteria</taxon>
        <taxon>Bacillati</taxon>
        <taxon>Actinomycetota</taxon>
        <taxon>Actinomycetes</taxon>
        <taxon>Micrococcales</taxon>
        <taxon>Microbacteriaceae</taxon>
        <taxon>Curtobacterium</taxon>
    </lineage>
</organism>
<dbReference type="STRING" id="2035.RU06_06430"/>
<dbReference type="PRINTS" id="PR00070">
    <property type="entry name" value="DHFR"/>
</dbReference>
<dbReference type="PROSITE" id="PS51330">
    <property type="entry name" value="DHFR_2"/>
    <property type="match status" value="1"/>
</dbReference>
<evidence type="ECO:0000313" key="11">
    <source>
        <dbReference type="EMBL" id="TDN41984.1"/>
    </source>
</evidence>
<comment type="similarity">
    <text evidence="2 7 8">Belongs to the dihydrofolate reductase family.</text>
</comment>
<dbReference type="EC" id="1.5.1.3" evidence="3 7"/>
<keyword evidence="6 7" id="KW-0560">Oxidoreductase</keyword>
<evidence type="ECO:0000256" key="7">
    <source>
        <dbReference type="PIRNR" id="PIRNR000194"/>
    </source>
</evidence>
<dbReference type="GO" id="GO:0006730">
    <property type="term" value="P:one-carbon metabolic process"/>
    <property type="evidence" value="ECO:0007669"/>
    <property type="project" value="UniProtKB-KW"/>
</dbReference>
<sequence>MPDASGTEAGTGTGTEADWTEPVRGVGMVWARSVDGVIGADGGMPWHVPEDLAHFRQVTGGATVVMGRRTWESLPERFRPLPGRRNVVLTRDESWSADGAEVVHDLATALDTDEPVWITGGGQVYAAGLPFADRVSETVIDLDVPGDTVAPAFGDDWTLVDEGPWQESRVGCTRYRFLEWRRRA</sequence>
<reference evidence="11 12" key="1">
    <citation type="submission" date="2019-03" db="EMBL/GenBank/DDBJ databases">
        <title>Genomic analyses of the natural microbiome of Caenorhabditis elegans.</title>
        <authorList>
            <person name="Samuel B."/>
        </authorList>
    </citation>
    <scope>NUCLEOTIDE SEQUENCE [LARGE SCALE GENOMIC DNA]</scope>
    <source>
        <strain evidence="11 12">JUb65</strain>
    </source>
</reference>
<evidence type="ECO:0000313" key="12">
    <source>
        <dbReference type="Proteomes" id="UP000295764"/>
    </source>
</evidence>
<dbReference type="GO" id="GO:0050661">
    <property type="term" value="F:NADP binding"/>
    <property type="evidence" value="ECO:0007669"/>
    <property type="project" value="InterPro"/>
</dbReference>
<dbReference type="PANTHER" id="PTHR48069:SF3">
    <property type="entry name" value="DIHYDROFOLATE REDUCTASE"/>
    <property type="match status" value="1"/>
</dbReference>
<dbReference type="AlphaFoldDB" id="A0A4R6DCW7"/>
<dbReference type="CDD" id="cd00209">
    <property type="entry name" value="DHFR"/>
    <property type="match status" value="1"/>
</dbReference>
<dbReference type="InterPro" id="IPR001796">
    <property type="entry name" value="DHFR_dom"/>
</dbReference>
<evidence type="ECO:0000259" key="10">
    <source>
        <dbReference type="PROSITE" id="PS51330"/>
    </source>
</evidence>
<dbReference type="GO" id="GO:0004146">
    <property type="term" value="F:dihydrofolate reductase activity"/>
    <property type="evidence" value="ECO:0007669"/>
    <property type="project" value="UniProtKB-EC"/>
</dbReference>
<feature type="domain" description="DHFR" evidence="10">
    <location>
        <begin position="25"/>
        <end position="182"/>
    </location>
</feature>
<evidence type="ECO:0000256" key="5">
    <source>
        <dbReference type="ARBA" id="ARBA00022857"/>
    </source>
</evidence>